<keyword evidence="4" id="KW-1185">Reference proteome</keyword>
<comment type="caution">
    <text evidence="3">The sequence shown here is derived from an EMBL/GenBank/DDBJ whole genome shotgun (WGS) entry which is preliminary data.</text>
</comment>
<evidence type="ECO:0000313" key="4">
    <source>
        <dbReference type="Proteomes" id="UP001296873"/>
    </source>
</evidence>
<feature type="domain" description="Transposase DDE" evidence="2">
    <location>
        <begin position="71"/>
        <end position="205"/>
    </location>
</feature>
<gene>
    <name evidence="3" type="ORF">CKO28_23900</name>
</gene>
<protein>
    <recommendedName>
        <fullName evidence="2">Transposase DDE domain-containing protein</fullName>
    </recommendedName>
</protein>
<sequence length="208" mass="23094">MAWAPPRPCVVTSRRWRRARPSASLPATAARFAAARSSTTRPPAGTAPGGSSPAWRSGRRARTRAWLTPGFAVIVTNLEKGKPRGLYADVYCRRGQAENHIKAFKTHLAGDRTSGSRATANQMRLFLHAATYWLLWTLRTLSRDRTLAPKRSQWRKAQFDTIRLRLLKVAAKVTEYATRVVVQLPSAYPDQAIARLLGAKIPQLTAPP</sequence>
<proteinExistence type="predicted"/>
<feature type="compositionally biased region" description="Low complexity" evidence="1">
    <location>
        <begin position="21"/>
        <end position="54"/>
    </location>
</feature>
<evidence type="ECO:0000313" key="3">
    <source>
        <dbReference type="EMBL" id="MBK1671055.1"/>
    </source>
</evidence>
<organism evidence="3 4">
    <name type="scientific">Rhodovibrio sodomensis</name>
    <dbReference type="NCBI Taxonomy" id="1088"/>
    <lineage>
        <taxon>Bacteria</taxon>
        <taxon>Pseudomonadati</taxon>
        <taxon>Pseudomonadota</taxon>
        <taxon>Alphaproteobacteria</taxon>
        <taxon>Rhodospirillales</taxon>
        <taxon>Rhodovibrionaceae</taxon>
        <taxon>Rhodovibrio</taxon>
    </lineage>
</organism>
<dbReference type="Pfam" id="PF13701">
    <property type="entry name" value="DDE_Tnp_1_4"/>
    <property type="match status" value="1"/>
</dbReference>
<name>A0ABS1DKK5_9PROT</name>
<evidence type="ECO:0000259" key="2">
    <source>
        <dbReference type="Pfam" id="PF13701"/>
    </source>
</evidence>
<dbReference type="EMBL" id="NRRL01000140">
    <property type="protein sequence ID" value="MBK1671055.1"/>
    <property type="molecule type" value="Genomic_DNA"/>
</dbReference>
<feature type="region of interest" description="Disordered" evidence="1">
    <location>
        <begin position="15"/>
        <end position="59"/>
    </location>
</feature>
<reference evidence="3 4" key="1">
    <citation type="journal article" date="2020" name="Microorganisms">
        <title>Osmotic Adaptation and Compatible Solute Biosynthesis of Phototrophic Bacteria as Revealed from Genome Analyses.</title>
        <authorList>
            <person name="Imhoff J.F."/>
            <person name="Rahn T."/>
            <person name="Kunzel S."/>
            <person name="Keller A."/>
            <person name="Neulinger S.C."/>
        </authorList>
    </citation>
    <scope>NUCLEOTIDE SEQUENCE [LARGE SCALE GENOMIC DNA]</scope>
    <source>
        <strain evidence="3 4">DSM 9895</strain>
    </source>
</reference>
<dbReference type="Proteomes" id="UP001296873">
    <property type="component" value="Unassembled WGS sequence"/>
</dbReference>
<accession>A0ABS1DKK5</accession>
<evidence type="ECO:0000256" key="1">
    <source>
        <dbReference type="SAM" id="MobiDB-lite"/>
    </source>
</evidence>
<dbReference type="InterPro" id="IPR025668">
    <property type="entry name" value="Tnp_DDE_dom"/>
</dbReference>